<dbReference type="Gene3D" id="3.30.1490.300">
    <property type="match status" value="1"/>
</dbReference>
<keyword evidence="1" id="KW-0812">Transmembrane</keyword>
<organism evidence="2 3">
    <name type="scientific">Candidatus Wolfebacteria bacterium GW2011_GWC2_39_22</name>
    <dbReference type="NCBI Taxonomy" id="1619013"/>
    <lineage>
        <taxon>Bacteria</taxon>
        <taxon>Candidatus Wolfeibacteriota</taxon>
    </lineage>
</organism>
<proteinExistence type="predicted"/>
<evidence type="ECO:0000256" key="1">
    <source>
        <dbReference type="SAM" id="Phobius"/>
    </source>
</evidence>
<protein>
    <recommendedName>
        <fullName evidence="4">Type IV pilus assembly protein PilM</fullName>
    </recommendedName>
</protein>
<gene>
    <name evidence="2" type="ORF">UT41_C0003G0131</name>
</gene>
<keyword evidence="1" id="KW-1133">Transmembrane helix</keyword>
<dbReference type="STRING" id="1619013.UT41_C0003G0131"/>
<name>A0A0G0N7S6_9BACT</name>
<dbReference type="Proteomes" id="UP000034665">
    <property type="component" value="Unassembled WGS sequence"/>
</dbReference>
<keyword evidence="1" id="KW-0472">Membrane</keyword>
<dbReference type="Gene3D" id="3.30.420.40">
    <property type="match status" value="2"/>
</dbReference>
<evidence type="ECO:0000313" key="2">
    <source>
        <dbReference type="EMBL" id="KKR12204.1"/>
    </source>
</evidence>
<evidence type="ECO:0008006" key="4">
    <source>
        <dbReference type="Google" id="ProtNLM"/>
    </source>
</evidence>
<accession>A0A0G0N7S6</accession>
<dbReference type="AlphaFoldDB" id="A0A0G0N7S6"/>
<comment type="caution">
    <text evidence="2">The sequence shown here is derived from an EMBL/GenBank/DDBJ whole genome shotgun (WGS) entry which is preliminary data.</text>
</comment>
<evidence type="ECO:0000313" key="3">
    <source>
        <dbReference type="Proteomes" id="UP000034665"/>
    </source>
</evidence>
<reference evidence="2 3" key="1">
    <citation type="journal article" date="2015" name="Nature">
        <title>rRNA introns, odd ribosomes, and small enigmatic genomes across a large radiation of phyla.</title>
        <authorList>
            <person name="Brown C.T."/>
            <person name="Hug L.A."/>
            <person name="Thomas B.C."/>
            <person name="Sharon I."/>
            <person name="Castelle C.J."/>
            <person name="Singh A."/>
            <person name="Wilkins M.J."/>
            <person name="Williams K.H."/>
            <person name="Banfield J.F."/>
        </authorList>
    </citation>
    <scope>NUCLEOTIDE SEQUENCE [LARGE SCALE GENOMIC DNA]</scope>
</reference>
<sequence>MDKAIIKKIIDTINPPVQIGGLEASDSYIRYVSIKGKKADFVSAKLEPGIIEDGKIKDKEKLFGVLASFHDQMVGKEKRIWTIASISDSNVYTEMFMLPKSTGEGLKEAAQLNLQMISPIDFNLAHADWHQVGEREVAGVLQSEILGAFVPKQFIEEFEQIADRAGFEIAAIEFPMLALTRAIVELSDQFDKKKNYLVFRLGSDGISFGLVKNGELYFLHFVGWATVYGTERRATLQSLKKMIVDEIHKVLSFYETHWEGTLTDLFLVTPTFEKEIKEAITENFPNLRVEIPNLPQFKELSIGWFSVLGSAFRGIIPRDADTMVSLATAKTRDKYELHQMTNFVRLWRNVVVTVLGGVFLLLIGLDIFLGSSGKTLAQKLADTSRNPAIEQLDELQKEANIFNQKIDSLARAQQERLRWSGFFEDMQKMAGSDIVVKRILIESIDAPVTIFGESAAQPAIGEFKKALEANPKLSEVRFQLSSVSQAEGGKFSFSMSFKIVNL</sequence>
<feature type="transmembrane region" description="Helical" evidence="1">
    <location>
        <begin position="346"/>
        <end position="369"/>
    </location>
</feature>
<dbReference type="EMBL" id="LBWR01000003">
    <property type="protein sequence ID" value="KKR12204.1"/>
    <property type="molecule type" value="Genomic_DNA"/>
</dbReference>